<evidence type="ECO:0000256" key="2">
    <source>
        <dbReference type="ARBA" id="ARBA00005442"/>
    </source>
</evidence>
<comment type="function">
    <text evidence="1">SASP are bound to spore DNA. They are double-stranded DNA-binding proteins that cause DNA to change to an a-like conformation. They protect the DNA backbone from chemical and enzymatic cleavage and are thus involved in dormant spore's high resistance to UV light.</text>
</comment>
<dbReference type="InterPro" id="IPR050847">
    <property type="entry name" value="SASP_DNA-binding"/>
</dbReference>
<evidence type="ECO:0000256" key="1">
    <source>
        <dbReference type="ARBA" id="ARBA00003863"/>
    </source>
</evidence>
<comment type="similarity">
    <text evidence="2">Belongs to the alpha/beta-type SASP family.</text>
</comment>
<dbReference type="PANTHER" id="PTHR36107:SF1">
    <property type="entry name" value="SMALL, ACID-SOLUBLE SPORE PROTEIN A"/>
    <property type="match status" value="1"/>
</dbReference>
<organism evidence="5 6">
    <name type="scientific">Thermaerobacter composti</name>
    <dbReference type="NCBI Taxonomy" id="554949"/>
    <lineage>
        <taxon>Bacteria</taxon>
        <taxon>Bacillati</taxon>
        <taxon>Bacillota</taxon>
        <taxon>Clostridia</taxon>
        <taxon>Eubacteriales</taxon>
        <taxon>Clostridiales Family XVII. Incertae Sedis</taxon>
        <taxon>Thermaerobacter</taxon>
    </lineage>
</organism>
<evidence type="ECO:0000256" key="4">
    <source>
        <dbReference type="ARBA" id="ARBA00023125"/>
    </source>
</evidence>
<dbReference type="Pfam" id="PF00269">
    <property type="entry name" value="SASP"/>
    <property type="match status" value="2"/>
</dbReference>
<proteinExistence type="inferred from homology"/>
<name>A0ABZ0QKN6_9FIRM</name>
<dbReference type="InterPro" id="IPR018126">
    <property type="entry name" value="SASP_alpha/beta-type_CS"/>
</dbReference>
<accession>A0ABZ0QKN6</accession>
<sequence>MARRRGAGRLVVPGAEPGLDRLKLEVAQELGLVPAGAISPRAYDEALDRQKWEVAEELGLADRIRRVGWGEMTTRDCGAIGGRLGGRLGGQMVRRMIALAEQQLAGDLPTAGPRW</sequence>
<dbReference type="Gene3D" id="6.10.10.80">
    <property type="entry name" value="Small, acid-soluble spore protein, alpha/beta type-like"/>
    <property type="match status" value="2"/>
</dbReference>
<evidence type="ECO:0000256" key="3">
    <source>
        <dbReference type="ARBA" id="ARBA00022969"/>
    </source>
</evidence>
<reference evidence="5 6" key="1">
    <citation type="submission" date="2023-08" db="EMBL/GenBank/DDBJ databases">
        <title>Genome sequence of Thermaerobacter compostii strain Ins1, a spore-forming filamentous bacterium isolated from a deep geothermal reservoir.</title>
        <authorList>
            <person name="Bregnard D."/>
            <person name="Gonzalez D."/>
            <person name="Junier P."/>
        </authorList>
    </citation>
    <scope>NUCLEOTIDE SEQUENCE [LARGE SCALE GENOMIC DNA]</scope>
    <source>
        <strain evidence="5 6">Ins1</strain>
    </source>
</reference>
<dbReference type="Proteomes" id="UP001304683">
    <property type="component" value="Chromosome"/>
</dbReference>
<dbReference type="EMBL" id="CP132508">
    <property type="protein sequence ID" value="WPD18056.1"/>
    <property type="molecule type" value="Genomic_DNA"/>
</dbReference>
<dbReference type="RefSeq" id="WP_135225541.1">
    <property type="nucleotide sequence ID" value="NZ_CP132508.1"/>
</dbReference>
<protein>
    <submittedName>
        <fullName evidence="5">Alpha/beta-type small acid-soluble spore protein</fullName>
    </submittedName>
</protein>
<dbReference type="InterPro" id="IPR001448">
    <property type="entry name" value="SASP_alpha/beta-type"/>
</dbReference>
<evidence type="ECO:0000313" key="5">
    <source>
        <dbReference type="EMBL" id="WPD18056.1"/>
    </source>
</evidence>
<keyword evidence="3" id="KW-0749">Sporulation</keyword>
<dbReference type="PANTHER" id="PTHR36107">
    <property type="entry name" value="SMALL, ACID-SOLUBLE SPORE PROTEIN A"/>
    <property type="match status" value="1"/>
</dbReference>
<gene>
    <name evidence="5" type="ORF">Q5761_06575</name>
</gene>
<dbReference type="PROSITE" id="PS00304">
    <property type="entry name" value="SASP_1"/>
    <property type="match status" value="2"/>
</dbReference>
<keyword evidence="4" id="KW-0238">DNA-binding</keyword>
<keyword evidence="6" id="KW-1185">Reference proteome</keyword>
<evidence type="ECO:0000313" key="6">
    <source>
        <dbReference type="Proteomes" id="UP001304683"/>
    </source>
</evidence>
<dbReference type="InterPro" id="IPR038300">
    <property type="entry name" value="SASP_sf_alpha/beta"/>
</dbReference>